<gene>
    <name evidence="1" type="ORF">EV186_105284</name>
</gene>
<name>A0A4R6S5L4_LABRH</name>
<organism evidence="1 2">
    <name type="scientific">Labedaea rhizosphaerae</name>
    <dbReference type="NCBI Taxonomy" id="598644"/>
    <lineage>
        <taxon>Bacteria</taxon>
        <taxon>Bacillati</taxon>
        <taxon>Actinomycetota</taxon>
        <taxon>Actinomycetes</taxon>
        <taxon>Pseudonocardiales</taxon>
        <taxon>Pseudonocardiaceae</taxon>
        <taxon>Labedaea</taxon>
    </lineage>
</organism>
<evidence type="ECO:0000313" key="2">
    <source>
        <dbReference type="Proteomes" id="UP000295444"/>
    </source>
</evidence>
<comment type="caution">
    <text evidence="1">The sequence shown here is derived from an EMBL/GenBank/DDBJ whole genome shotgun (WGS) entry which is preliminary data.</text>
</comment>
<dbReference type="AlphaFoldDB" id="A0A4R6S5L4"/>
<protein>
    <recommendedName>
        <fullName evidence="3">PE family protein</fullName>
    </recommendedName>
</protein>
<proteinExistence type="predicted"/>
<accession>A0A4R6S5L4</accession>
<dbReference type="RefSeq" id="WP_133852441.1">
    <property type="nucleotide sequence ID" value="NZ_SNXZ01000005.1"/>
</dbReference>
<dbReference type="Proteomes" id="UP000295444">
    <property type="component" value="Unassembled WGS sequence"/>
</dbReference>
<reference evidence="1 2" key="1">
    <citation type="submission" date="2019-03" db="EMBL/GenBank/DDBJ databases">
        <title>Genomic Encyclopedia of Type Strains, Phase IV (KMG-IV): sequencing the most valuable type-strain genomes for metagenomic binning, comparative biology and taxonomic classification.</title>
        <authorList>
            <person name="Goeker M."/>
        </authorList>
    </citation>
    <scope>NUCLEOTIDE SEQUENCE [LARGE SCALE GENOMIC DNA]</scope>
    <source>
        <strain evidence="1 2">DSM 45361</strain>
    </source>
</reference>
<evidence type="ECO:0008006" key="3">
    <source>
        <dbReference type="Google" id="ProtNLM"/>
    </source>
</evidence>
<evidence type="ECO:0000313" key="1">
    <source>
        <dbReference type="EMBL" id="TDP95052.1"/>
    </source>
</evidence>
<keyword evidence="2" id="KW-1185">Reference proteome</keyword>
<dbReference type="EMBL" id="SNXZ01000005">
    <property type="protein sequence ID" value="TDP95052.1"/>
    <property type="molecule type" value="Genomic_DNA"/>
</dbReference>
<sequence>MEPTPGRGYEVTPDLVMAAATRDLPAQVAAFAEVAKKVDAHRLPAGAFGNVEASATAANAHVDFLESSRTRFALTDEHLNTMIAGMKLAAAAIQRFDANNAARMNAKP</sequence>